<protein>
    <submittedName>
        <fullName evidence="10">EAL domain-containing protein</fullName>
    </submittedName>
</protein>
<dbReference type="Proteomes" id="UP001524569">
    <property type="component" value="Unassembled WGS sequence"/>
</dbReference>
<dbReference type="EMBL" id="JANIBM010000023">
    <property type="protein sequence ID" value="MCQ8182472.1"/>
    <property type="molecule type" value="Genomic_DNA"/>
</dbReference>
<dbReference type="Pfam" id="PF13458">
    <property type="entry name" value="Peripla_BP_6"/>
    <property type="match status" value="1"/>
</dbReference>
<dbReference type="SMART" id="SM00091">
    <property type="entry name" value="PAS"/>
    <property type="match status" value="1"/>
</dbReference>
<dbReference type="PROSITE" id="PS50925">
    <property type="entry name" value="BLUF"/>
    <property type="match status" value="1"/>
</dbReference>
<dbReference type="RefSeq" id="WP_256611783.1">
    <property type="nucleotide sequence ID" value="NZ_JANIBM010000023.1"/>
</dbReference>
<dbReference type="Gene3D" id="3.40.50.2300">
    <property type="match status" value="2"/>
</dbReference>
<dbReference type="PROSITE" id="PS50112">
    <property type="entry name" value="PAS"/>
    <property type="match status" value="1"/>
</dbReference>
<dbReference type="CDD" id="cd01948">
    <property type="entry name" value="EAL"/>
    <property type="match status" value="1"/>
</dbReference>
<evidence type="ECO:0000256" key="2">
    <source>
        <dbReference type="ARBA" id="ARBA00022448"/>
    </source>
</evidence>
<reference evidence="10 11" key="1">
    <citation type="submission" date="2022-07" db="EMBL/GenBank/DDBJ databases">
        <title>Methylomonas rivi sp. nov., Methylomonas rosea sp. nov., Methylomonas aureus sp. nov. and Methylomonas subterranea sp. nov., four novel methanotrophs isolated from a freshwater creek and the deep terrestrial subsurface.</title>
        <authorList>
            <person name="Abin C."/>
            <person name="Sankaranarayanan K."/>
            <person name="Garner C."/>
            <person name="Sindelar R."/>
            <person name="Kotary K."/>
            <person name="Garner R."/>
            <person name="Barclay S."/>
            <person name="Lawson P."/>
            <person name="Krumholz L."/>
        </authorList>
    </citation>
    <scope>NUCLEOTIDE SEQUENCE [LARGE SCALE GENOMIC DNA]</scope>
    <source>
        <strain evidence="10 11">SURF-1</strain>
    </source>
</reference>
<evidence type="ECO:0000256" key="1">
    <source>
        <dbReference type="ARBA" id="ARBA00010062"/>
    </source>
</evidence>
<keyword evidence="4" id="KW-0677">Repeat</keyword>
<dbReference type="InterPro" id="IPR035919">
    <property type="entry name" value="EAL_sf"/>
</dbReference>
<evidence type="ECO:0000259" key="7">
    <source>
        <dbReference type="PROSITE" id="PS50883"/>
    </source>
</evidence>
<evidence type="ECO:0000259" key="8">
    <source>
        <dbReference type="PROSITE" id="PS50887"/>
    </source>
</evidence>
<dbReference type="Gene3D" id="3.30.70.100">
    <property type="match status" value="1"/>
</dbReference>
<proteinExistence type="inferred from homology"/>
<dbReference type="InterPro" id="IPR000709">
    <property type="entry name" value="Leu_Ile_Val-bd"/>
</dbReference>
<dbReference type="Pfam" id="PF04940">
    <property type="entry name" value="BLUF"/>
    <property type="match status" value="1"/>
</dbReference>
<name>A0ABT1UK25_9GAMM</name>
<dbReference type="Gene3D" id="3.30.70.270">
    <property type="match status" value="1"/>
</dbReference>
<evidence type="ECO:0000259" key="6">
    <source>
        <dbReference type="PROSITE" id="PS50112"/>
    </source>
</evidence>
<dbReference type="InterPro" id="IPR036046">
    <property type="entry name" value="Acylphosphatase-like_dom_sf"/>
</dbReference>
<evidence type="ECO:0000259" key="9">
    <source>
        <dbReference type="PROSITE" id="PS50925"/>
    </source>
</evidence>
<dbReference type="Pfam" id="PF00989">
    <property type="entry name" value="PAS"/>
    <property type="match status" value="1"/>
</dbReference>
<dbReference type="SUPFAM" id="SSF53822">
    <property type="entry name" value="Periplasmic binding protein-like I"/>
    <property type="match status" value="1"/>
</dbReference>
<evidence type="ECO:0000313" key="10">
    <source>
        <dbReference type="EMBL" id="MCQ8182472.1"/>
    </source>
</evidence>
<dbReference type="PRINTS" id="PR00337">
    <property type="entry name" value="LEUILEVALBP"/>
</dbReference>
<dbReference type="InterPro" id="IPR007024">
    <property type="entry name" value="BLUF_domain"/>
</dbReference>
<dbReference type="Gene3D" id="3.20.20.450">
    <property type="entry name" value="EAL domain"/>
    <property type="match status" value="1"/>
</dbReference>
<dbReference type="NCBIfam" id="TIGR00229">
    <property type="entry name" value="sensory_box"/>
    <property type="match status" value="1"/>
</dbReference>
<feature type="domain" description="GGDEF" evidence="8">
    <location>
        <begin position="572"/>
        <end position="705"/>
    </location>
</feature>
<gene>
    <name evidence="10" type="ORF">NP603_15225</name>
</gene>
<dbReference type="CDD" id="cd01949">
    <property type="entry name" value="GGDEF"/>
    <property type="match status" value="1"/>
</dbReference>
<evidence type="ECO:0000313" key="11">
    <source>
        <dbReference type="Proteomes" id="UP001524569"/>
    </source>
</evidence>
<dbReference type="NCBIfam" id="TIGR00254">
    <property type="entry name" value="GGDEF"/>
    <property type="match status" value="1"/>
</dbReference>
<keyword evidence="11" id="KW-1185">Reference proteome</keyword>
<dbReference type="InterPro" id="IPR013767">
    <property type="entry name" value="PAS_fold"/>
</dbReference>
<dbReference type="SMART" id="SM01034">
    <property type="entry name" value="BLUF"/>
    <property type="match status" value="1"/>
</dbReference>
<accession>A0ABT1UK25</accession>
<dbReference type="InterPro" id="IPR029787">
    <property type="entry name" value="Nucleotide_cyclase"/>
</dbReference>
<dbReference type="InterPro" id="IPR035965">
    <property type="entry name" value="PAS-like_dom_sf"/>
</dbReference>
<keyword evidence="5" id="KW-0029">Amino-acid transport</keyword>
<dbReference type="SUPFAM" id="SSF54975">
    <property type="entry name" value="Acylphosphatase/BLUF domain-like"/>
    <property type="match status" value="1"/>
</dbReference>
<dbReference type="SMART" id="SM00086">
    <property type="entry name" value="PAC"/>
    <property type="match status" value="1"/>
</dbReference>
<dbReference type="InterPro" id="IPR052155">
    <property type="entry name" value="Biofilm_reg_signaling"/>
</dbReference>
<dbReference type="InterPro" id="IPR000014">
    <property type="entry name" value="PAS"/>
</dbReference>
<dbReference type="SMART" id="SM00267">
    <property type="entry name" value="GGDEF"/>
    <property type="match status" value="1"/>
</dbReference>
<dbReference type="InterPro" id="IPR043128">
    <property type="entry name" value="Rev_trsase/Diguanyl_cyclase"/>
</dbReference>
<dbReference type="SUPFAM" id="SSF55785">
    <property type="entry name" value="PYP-like sensor domain (PAS domain)"/>
    <property type="match status" value="1"/>
</dbReference>
<organism evidence="10 11">
    <name type="scientific">Methylomonas aurea</name>
    <dbReference type="NCBI Taxonomy" id="2952224"/>
    <lineage>
        <taxon>Bacteria</taxon>
        <taxon>Pseudomonadati</taxon>
        <taxon>Pseudomonadota</taxon>
        <taxon>Gammaproteobacteria</taxon>
        <taxon>Methylococcales</taxon>
        <taxon>Methylococcaceae</taxon>
        <taxon>Methylomonas</taxon>
    </lineage>
</organism>
<dbReference type="CDD" id="cd00130">
    <property type="entry name" value="PAS"/>
    <property type="match status" value="1"/>
</dbReference>
<dbReference type="PROSITE" id="PS50883">
    <property type="entry name" value="EAL"/>
    <property type="match status" value="1"/>
</dbReference>
<evidence type="ECO:0000256" key="5">
    <source>
        <dbReference type="ARBA" id="ARBA00022970"/>
    </source>
</evidence>
<dbReference type="Gene3D" id="3.30.450.20">
    <property type="entry name" value="PAS domain"/>
    <property type="match status" value="1"/>
</dbReference>
<comment type="caution">
    <text evidence="10">The sequence shown here is derived from an EMBL/GenBank/DDBJ whole genome shotgun (WGS) entry which is preliminary data.</text>
</comment>
<evidence type="ECO:0000256" key="3">
    <source>
        <dbReference type="ARBA" id="ARBA00022729"/>
    </source>
</evidence>
<dbReference type="InterPro" id="IPR000160">
    <property type="entry name" value="GGDEF_dom"/>
</dbReference>
<keyword evidence="3" id="KW-0732">Signal</keyword>
<dbReference type="PANTHER" id="PTHR44757:SF2">
    <property type="entry name" value="BIOFILM ARCHITECTURE MAINTENANCE PROTEIN MBAA"/>
    <property type="match status" value="1"/>
</dbReference>
<dbReference type="PANTHER" id="PTHR44757">
    <property type="entry name" value="DIGUANYLATE CYCLASE DGCP"/>
    <property type="match status" value="1"/>
</dbReference>
<feature type="domain" description="PAS" evidence="6">
    <location>
        <begin position="412"/>
        <end position="482"/>
    </location>
</feature>
<dbReference type="InterPro" id="IPR001610">
    <property type="entry name" value="PAC"/>
</dbReference>
<feature type="domain" description="BLUF" evidence="9">
    <location>
        <begin position="981"/>
        <end position="1072"/>
    </location>
</feature>
<dbReference type="SUPFAM" id="SSF55073">
    <property type="entry name" value="Nucleotide cyclase"/>
    <property type="match status" value="1"/>
</dbReference>
<keyword evidence="2" id="KW-0813">Transport</keyword>
<dbReference type="InterPro" id="IPR028082">
    <property type="entry name" value="Peripla_BP_I"/>
</dbReference>
<dbReference type="PROSITE" id="PS50887">
    <property type="entry name" value="GGDEF"/>
    <property type="match status" value="1"/>
</dbReference>
<dbReference type="SUPFAM" id="SSF141868">
    <property type="entry name" value="EAL domain-like"/>
    <property type="match status" value="1"/>
</dbReference>
<dbReference type="InterPro" id="IPR001633">
    <property type="entry name" value="EAL_dom"/>
</dbReference>
<evidence type="ECO:0000256" key="4">
    <source>
        <dbReference type="ARBA" id="ARBA00022737"/>
    </source>
</evidence>
<dbReference type="SMART" id="SM00052">
    <property type="entry name" value="EAL"/>
    <property type="match status" value="1"/>
</dbReference>
<dbReference type="InterPro" id="IPR028081">
    <property type="entry name" value="Leu-bd"/>
</dbReference>
<dbReference type="CDD" id="cd06331">
    <property type="entry name" value="PBP1_AmiC-like"/>
    <property type="match status" value="1"/>
</dbReference>
<dbReference type="Pfam" id="PF00990">
    <property type="entry name" value="GGDEF"/>
    <property type="match status" value="1"/>
</dbReference>
<feature type="domain" description="EAL" evidence="7">
    <location>
        <begin position="714"/>
        <end position="969"/>
    </location>
</feature>
<comment type="similarity">
    <text evidence="1">Belongs to the leucine-binding protein family.</text>
</comment>
<dbReference type="Pfam" id="PF00563">
    <property type="entry name" value="EAL"/>
    <property type="match status" value="1"/>
</dbReference>
<sequence>MKTSIVDSVALAEPIRLGLMPPLTGVVAMYGAEIIHAARIACAEINRKGGLLGRPLELIVEDDGSLPQTAVPAARRLVHDHRCVAMIGNLMSSSRIAVAGQVAEPEKIPYLNFSFYEGSIFSRYFFHFAALPNQQIDKMIPYMAERYGLKMFFAGNNYEWPRGSIDAAKRCLQKLDGDVVGEEYLPIGASQDEINALLELVARSGADVFVPYFAGIDQIRLLTGFAGMGLKKHMAVVMGHFDEVLASLLPAQVREGFYSSNTYFMSLDTEENRAYFQKLAAEPDVDGIWPAGNGILTNFGEATYVCVKAFAKAVEQAGSTDSEALVDALETISVTGPQGSVKMDAATHHAWVNTYLSRCNADGSFSIVESFFLNPPRIPERYTRQNADLHISRPPQRSISHLGQAAKSVLTRSNAAQQILSIADMAILATDENGIITEANVNACKMFGYSGAEILGMSVHLLLPPHFRQRHAELVKRFVESDETQRNMGGRSELAGYRKDGSFFPLEASIGKVRFGEHWMLVVTLRDISSRKQAEEELLWRATHDSLTGLPNRALIRERLASALLRSRRHGGNVALLFVDLDDFKLINDNYGHEMGDLLLKTIAARLRELIRPGDTLARLAGDEFVVLCEQIEQPTALSLIAERINAELRQTLELNGHSLCVTASIGIAVGHGSTHSTDDLLRYADTAMYEVKQKGRDGWHFFNDSLEQKVRQRLSVTQGLRLAIERNELSPRFQPIVCADSGRIVGAELLLRWFPQDGEISPAIFIPIAEMTGAIVALGLWVFRQACLAESAWRQRWRDSAPSYISVNVSARQLNEESLADDFSRILRETGADPRRILLEITETSLMADIDTNLRILRRLADLGMRVAVDDFGTGYSSLAQLTRLPVNVLKIDRAFVDGIDTQSENRAVNRAIVGLARALGLKLVAEGVENIEQLLELRALGCDYVQGYLFHRPLDEQSFIGRFSRELEEQSVAAAEPPLFFLIYVSRAVRHLSDSQLEMLLEKTRAANNARNITGCLLYMDGCFMQMLEGSRKAVLQLVEKIKVDPRHRDFRLVMQAPQQRRAFPSWSMGFRDLSRLKDEPDFSPWCQRRIGFFELAEDARTCYTYITAFRHDSI</sequence>